<feature type="non-terminal residue" evidence="2">
    <location>
        <position position="1"/>
    </location>
</feature>
<evidence type="ECO:0000256" key="1">
    <source>
        <dbReference type="SAM" id="MobiDB-lite"/>
    </source>
</evidence>
<dbReference type="EMBL" id="GECZ01003060">
    <property type="protein sequence ID" value="JAS66709.1"/>
    <property type="molecule type" value="Transcribed_RNA"/>
</dbReference>
<feature type="non-terminal residue" evidence="2">
    <location>
        <position position="111"/>
    </location>
</feature>
<reference evidence="2" key="1">
    <citation type="submission" date="2015-11" db="EMBL/GenBank/DDBJ databases">
        <title>De novo transcriptome assembly of four potential Pierce s Disease insect vectors from Arizona vineyards.</title>
        <authorList>
            <person name="Tassone E.E."/>
        </authorList>
    </citation>
    <scope>NUCLEOTIDE SEQUENCE</scope>
</reference>
<gene>
    <name evidence="2" type="ORF">g.11647</name>
</gene>
<feature type="compositionally biased region" description="Polar residues" evidence="1">
    <location>
        <begin position="10"/>
        <end position="24"/>
    </location>
</feature>
<protein>
    <submittedName>
        <fullName evidence="2">Uncharacterized protein</fullName>
    </submittedName>
</protein>
<organism evidence="2">
    <name type="scientific">Cuerna arida</name>
    <dbReference type="NCBI Taxonomy" id="1464854"/>
    <lineage>
        <taxon>Eukaryota</taxon>
        <taxon>Metazoa</taxon>
        <taxon>Ecdysozoa</taxon>
        <taxon>Arthropoda</taxon>
        <taxon>Hexapoda</taxon>
        <taxon>Insecta</taxon>
        <taxon>Pterygota</taxon>
        <taxon>Neoptera</taxon>
        <taxon>Paraneoptera</taxon>
        <taxon>Hemiptera</taxon>
        <taxon>Auchenorrhyncha</taxon>
        <taxon>Membracoidea</taxon>
        <taxon>Cicadellidae</taxon>
        <taxon>Cicadellinae</taxon>
        <taxon>Proconiini</taxon>
        <taxon>Cuerna</taxon>
    </lineage>
</organism>
<sequence length="111" mass="12262">KKRNTDRLNEQMSEVSTKTPSSKKGFTAPILKGADTSGKPNEKDVSLKKAKIHKKEDENSSEPNGIIKGKKMPKESKTKPIVSLTDSQYDEIFSSVLINSVNKPPNSQHPI</sequence>
<dbReference type="AlphaFoldDB" id="A0A1B6GWA9"/>
<accession>A0A1B6GWA9</accession>
<feature type="region of interest" description="Disordered" evidence="1">
    <location>
        <begin position="1"/>
        <end position="83"/>
    </location>
</feature>
<proteinExistence type="predicted"/>
<name>A0A1B6GWA9_9HEMI</name>
<evidence type="ECO:0000313" key="2">
    <source>
        <dbReference type="EMBL" id="JAS66709.1"/>
    </source>
</evidence>